<reference evidence="1" key="1">
    <citation type="submission" date="2020-07" db="EMBL/GenBank/DDBJ databases">
        <authorList>
            <person name="Camacho E."/>
        </authorList>
    </citation>
    <scope>NUCLEOTIDE SEQUENCE</scope>
    <source>
        <strain evidence="1">MPO218</strain>
    </source>
</reference>
<name>A0A975HBW8_9SPHN</name>
<dbReference type="InterPro" id="IPR001005">
    <property type="entry name" value="SANT/Myb"/>
</dbReference>
<dbReference type="EMBL" id="CP059319">
    <property type="protein sequence ID" value="QTH19618.1"/>
    <property type="molecule type" value="Genomic_DNA"/>
</dbReference>
<evidence type="ECO:0000313" key="2">
    <source>
        <dbReference type="Proteomes" id="UP000664914"/>
    </source>
</evidence>
<dbReference type="CDD" id="cd00167">
    <property type="entry name" value="SANT"/>
    <property type="match status" value="1"/>
</dbReference>
<proteinExistence type="predicted"/>
<dbReference type="RefSeq" id="WP_208631600.1">
    <property type="nucleotide sequence ID" value="NZ_CP059319.1"/>
</dbReference>
<reference evidence="1" key="2">
    <citation type="submission" date="2021-04" db="EMBL/GenBank/DDBJ databases">
        <title>Isolation and genomic analysis of the ibuprofen-degrading bacterium Sphingomonas strain MPO218.</title>
        <authorList>
            <person name="Aulestia M."/>
            <person name="Flores A."/>
            <person name="Mangas E.L."/>
            <person name="Perez-Pulido A.J."/>
            <person name="Santero E."/>
            <person name="Camacho E.M."/>
        </authorList>
    </citation>
    <scope>NUCLEOTIDE SEQUENCE</scope>
    <source>
        <strain evidence="1">MPO218</strain>
    </source>
</reference>
<organism evidence="1 2">
    <name type="scientific">Rhizorhabdus wittichii</name>
    <dbReference type="NCBI Taxonomy" id="160791"/>
    <lineage>
        <taxon>Bacteria</taxon>
        <taxon>Pseudomonadati</taxon>
        <taxon>Pseudomonadota</taxon>
        <taxon>Alphaproteobacteria</taxon>
        <taxon>Sphingomonadales</taxon>
        <taxon>Sphingomonadaceae</taxon>
        <taxon>Rhizorhabdus</taxon>
    </lineage>
</organism>
<evidence type="ECO:0008006" key="3">
    <source>
        <dbReference type="Google" id="ProtNLM"/>
    </source>
</evidence>
<dbReference type="AlphaFoldDB" id="A0A975HBW8"/>
<gene>
    <name evidence="1" type="ORF">HRJ34_14670</name>
</gene>
<protein>
    <recommendedName>
        <fullName evidence="3">Myb-like domain-containing protein</fullName>
    </recommendedName>
</protein>
<evidence type="ECO:0000313" key="1">
    <source>
        <dbReference type="EMBL" id="QTH19618.1"/>
    </source>
</evidence>
<sequence>MKKERWSYSCEEIALLRELCSSKIPLSWKEIAVRFPGRSIHGLRDKAKHLGFTRSNGQVGRPRKLVTNLDAVVDRDDDAWASKAEVASVRLGVAIDAMLARTGMRLAA</sequence>
<dbReference type="Proteomes" id="UP000664914">
    <property type="component" value="Chromosome"/>
</dbReference>
<accession>A0A975HBW8</accession>